<proteinExistence type="predicted"/>
<gene>
    <name evidence="2" type="ORF">H8D96_05875</name>
</gene>
<comment type="caution">
    <text evidence="2">The sequence shown here is derived from an EMBL/GenBank/DDBJ whole genome shotgun (WGS) entry which is preliminary data.</text>
</comment>
<dbReference type="AlphaFoldDB" id="A0A8J6NRP6"/>
<evidence type="ECO:0000313" key="2">
    <source>
        <dbReference type="EMBL" id="MBC8431429.1"/>
    </source>
</evidence>
<feature type="region of interest" description="Disordered" evidence="1">
    <location>
        <begin position="49"/>
        <end position="76"/>
    </location>
</feature>
<evidence type="ECO:0000256" key="1">
    <source>
        <dbReference type="SAM" id="MobiDB-lite"/>
    </source>
</evidence>
<name>A0A8J6NRP6_9BACT</name>
<accession>A0A8J6NRP6</accession>
<feature type="compositionally biased region" description="Basic and acidic residues" evidence="1">
    <location>
        <begin position="62"/>
        <end position="76"/>
    </location>
</feature>
<dbReference type="EMBL" id="JACNIG010000142">
    <property type="protein sequence ID" value="MBC8431429.1"/>
    <property type="molecule type" value="Genomic_DNA"/>
</dbReference>
<protein>
    <submittedName>
        <fullName evidence="2">Uncharacterized protein</fullName>
    </submittedName>
</protein>
<sequence>MKKFDPDKPFNDLPLLPPAADLETKTVLKRSISTGRMLAELKGLGQTIPNQGVGEDWCSGEPKNRERSALSEHKVI</sequence>
<reference evidence="2 3" key="1">
    <citation type="submission" date="2020-08" db="EMBL/GenBank/DDBJ databases">
        <title>Bridging the membrane lipid divide: bacteria of the FCB group superphylum have the potential to synthesize archaeal ether lipids.</title>
        <authorList>
            <person name="Villanueva L."/>
            <person name="Von Meijenfeldt F.A.B."/>
            <person name="Westbye A.B."/>
            <person name="Yadav S."/>
            <person name="Hopmans E.C."/>
            <person name="Dutilh B.E."/>
            <person name="Sinninghe Damste J.S."/>
        </authorList>
    </citation>
    <scope>NUCLEOTIDE SEQUENCE [LARGE SCALE GENOMIC DNA]</scope>
    <source>
        <strain evidence="2">NIOZ-UU17</strain>
    </source>
</reference>
<dbReference type="Proteomes" id="UP000605201">
    <property type="component" value="Unassembled WGS sequence"/>
</dbReference>
<organism evidence="2 3">
    <name type="scientific">Candidatus Desulfatibia vada</name>
    <dbReference type="NCBI Taxonomy" id="2841696"/>
    <lineage>
        <taxon>Bacteria</taxon>
        <taxon>Pseudomonadati</taxon>
        <taxon>Thermodesulfobacteriota</taxon>
        <taxon>Desulfobacteria</taxon>
        <taxon>Desulfobacterales</taxon>
        <taxon>Desulfobacterales incertae sedis</taxon>
        <taxon>Candidatus Desulfatibia</taxon>
    </lineage>
</organism>
<evidence type="ECO:0000313" key="3">
    <source>
        <dbReference type="Proteomes" id="UP000605201"/>
    </source>
</evidence>